<dbReference type="InterPro" id="IPR016155">
    <property type="entry name" value="Mopterin_synth/thiamin_S_b"/>
</dbReference>
<dbReference type="Proteomes" id="UP000069205">
    <property type="component" value="Chromosome"/>
</dbReference>
<dbReference type="Pfam" id="PF02597">
    <property type="entry name" value="ThiS"/>
    <property type="match status" value="1"/>
</dbReference>
<organism evidence="1 2">
    <name type="scientific">Nitrospira moscoviensis</name>
    <dbReference type="NCBI Taxonomy" id="42253"/>
    <lineage>
        <taxon>Bacteria</taxon>
        <taxon>Pseudomonadati</taxon>
        <taxon>Nitrospirota</taxon>
        <taxon>Nitrospiria</taxon>
        <taxon>Nitrospirales</taxon>
        <taxon>Nitrospiraceae</taxon>
        <taxon>Nitrospira</taxon>
    </lineage>
</organism>
<dbReference type="CDD" id="cd17040">
    <property type="entry name" value="Ubl_MoaD_like"/>
    <property type="match status" value="1"/>
</dbReference>
<dbReference type="STRING" id="42253.NITMOv2_1868"/>
<dbReference type="OrthoDB" id="9800320at2"/>
<gene>
    <name evidence="1" type="ORF">NITMOv2_1868</name>
</gene>
<dbReference type="EMBL" id="CP011801">
    <property type="protein sequence ID" value="ALA58288.1"/>
    <property type="molecule type" value="Genomic_DNA"/>
</dbReference>
<dbReference type="InterPro" id="IPR003749">
    <property type="entry name" value="ThiS/MoaD-like"/>
</dbReference>
<dbReference type="InterPro" id="IPR012675">
    <property type="entry name" value="Beta-grasp_dom_sf"/>
</dbReference>
<sequence>MVTVLVLGNTLRDAVGESQIEVDLAAPTTVKKLIEANPDQLGGLLRFIVSREALITVNKKIGTEDSPVKDGDTVKFAHQSRTSYDGTRDIPI</sequence>
<evidence type="ECO:0000313" key="2">
    <source>
        <dbReference type="Proteomes" id="UP000069205"/>
    </source>
</evidence>
<protein>
    <recommendedName>
        <fullName evidence="3">MoaD/ThiS family protein</fullName>
    </recommendedName>
</protein>
<proteinExistence type="predicted"/>
<dbReference type="SUPFAM" id="SSF54285">
    <property type="entry name" value="MoaD/ThiS"/>
    <property type="match status" value="1"/>
</dbReference>
<evidence type="ECO:0008006" key="3">
    <source>
        <dbReference type="Google" id="ProtNLM"/>
    </source>
</evidence>
<name>A0A0K2GBG1_NITMO</name>
<evidence type="ECO:0000313" key="1">
    <source>
        <dbReference type="EMBL" id="ALA58288.1"/>
    </source>
</evidence>
<keyword evidence="2" id="KW-1185">Reference proteome</keyword>
<dbReference type="KEGG" id="nmv:NITMOv2_1868"/>
<dbReference type="AlphaFoldDB" id="A0A0K2GBG1"/>
<dbReference type="PATRIC" id="fig|42253.5.peg.1839"/>
<dbReference type="RefSeq" id="WP_053379479.1">
    <property type="nucleotide sequence ID" value="NZ_CP011801.1"/>
</dbReference>
<reference evidence="1 2" key="1">
    <citation type="journal article" date="2015" name="Proc. Natl. Acad. Sci. U.S.A.">
        <title>Expanded metabolic versatility of ubiquitous nitrite-oxidizing bacteria from the genus Nitrospira.</title>
        <authorList>
            <person name="Koch H."/>
            <person name="Lucker S."/>
            <person name="Albertsen M."/>
            <person name="Kitzinger K."/>
            <person name="Herbold C."/>
            <person name="Spieck E."/>
            <person name="Nielsen P.H."/>
            <person name="Wagner M."/>
            <person name="Daims H."/>
        </authorList>
    </citation>
    <scope>NUCLEOTIDE SEQUENCE [LARGE SCALE GENOMIC DNA]</scope>
    <source>
        <strain evidence="1 2">NSP M-1</strain>
    </source>
</reference>
<dbReference type="Gene3D" id="3.10.20.30">
    <property type="match status" value="1"/>
</dbReference>
<accession>A0A0K2GBG1</accession>